<dbReference type="RefSeq" id="WP_116223870.1">
    <property type="nucleotide sequence ID" value="NZ_AP018437.1"/>
</dbReference>
<dbReference type="Gene3D" id="3.40.50.10490">
    <property type="entry name" value="Glucose-6-phosphate isomerase like protein, domain 1"/>
    <property type="match status" value="2"/>
</dbReference>
<sequence length="564" mass="62258">MTTQTESTYPAGVNLLAKAIQSQLEKLKEINFVERFNQRDVTLWTENKDDQEEVAHRLGWLDAAENGGQTVKEAEKLLKEVLSEGFTHAVVIGMGGSSLAPEVYSQFITTHGEEQKNYLVLSILDSTSPEQILSLQKRIPIDKTLFIVSSKSGTTVEVKTLFAYFWEQVSQVDAKGAGKHFIAISDPNTQLQKLAVEKGFRKAFEADPNVGGRYSALIAFGLVPAVLAGYDGEKLLKQSLSLSSMPISINDAGVQLGVVLGAAYASGRDKLTLLADAPVESMGSWIEQLVAESSGKEGKGILPVDVEPLLSMEDYSTDRLIVYLRADGHFDERVSELTASNQPVFTCRMPELYDLAAEFYRWEVATSVACILMGVNAFNQPNVQESKDIAKQMLGVLKAGDDLEITEPLWQDETLALYGESAHKHVSAQAYLKDFILQGKSGDYIALNAFIERNEDNEIKLEELRKSLTRATHLPTTLGFGPRFLHSTGQLHKGGENNGLYIVISQDEAQTLDIPGEGISFNNLIFAQALGDTQALESHNRRVMRMHFAINSFNKTQLTDLFRL</sequence>
<dbReference type="SUPFAM" id="SSF53697">
    <property type="entry name" value="SIS domain"/>
    <property type="match status" value="1"/>
</dbReference>
<dbReference type="AlphaFoldDB" id="A0A347ZTT2"/>
<dbReference type="GO" id="GO:0006096">
    <property type="term" value="P:glycolytic process"/>
    <property type="evidence" value="ECO:0007669"/>
    <property type="project" value="UniProtKB-UniPathway"/>
</dbReference>
<keyword evidence="2 4" id="KW-0324">Glycolysis</keyword>
<evidence type="ECO:0000313" key="5">
    <source>
        <dbReference type="EMBL" id="REG10706.1"/>
    </source>
</evidence>
<evidence type="ECO:0000256" key="3">
    <source>
        <dbReference type="ARBA" id="ARBA00023235"/>
    </source>
</evidence>
<dbReference type="GO" id="GO:0051156">
    <property type="term" value="P:glucose 6-phosphate metabolic process"/>
    <property type="evidence" value="ECO:0007669"/>
    <property type="project" value="TreeGrafter"/>
</dbReference>
<proteinExistence type="inferred from homology"/>
<dbReference type="InterPro" id="IPR001672">
    <property type="entry name" value="G6P_Isomerase"/>
</dbReference>
<evidence type="ECO:0000256" key="4">
    <source>
        <dbReference type="RuleBase" id="RU000612"/>
    </source>
</evidence>
<dbReference type="GO" id="GO:0006094">
    <property type="term" value="P:gluconeogenesis"/>
    <property type="evidence" value="ECO:0007669"/>
    <property type="project" value="UniProtKB-KW"/>
</dbReference>
<comment type="catalytic activity">
    <reaction evidence="4">
        <text>alpha-D-glucose 6-phosphate = beta-D-fructose 6-phosphate</text>
        <dbReference type="Rhea" id="RHEA:11816"/>
        <dbReference type="ChEBI" id="CHEBI:57634"/>
        <dbReference type="ChEBI" id="CHEBI:58225"/>
        <dbReference type="EC" id="5.3.1.9"/>
    </reaction>
</comment>
<comment type="caution">
    <text evidence="5">The sequence shown here is derived from an EMBL/GenBank/DDBJ whole genome shotgun (WGS) entry which is preliminary data.</text>
</comment>
<reference evidence="5 6" key="1">
    <citation type="submission" date="2018-08" db="EMBL/GenBank/DDBJ databases">
        <title>Genomic Encyclopedia of Type Strains, Phase IV (KMG-IV): sequencing the most valuable type-strain genomes for metagenomic binning, comparative biology and taxonomic classification.</title>
        <authorList>
            <person name="Goeker M."/>
        </authorList>
    </citation>
    <scope>NUCLEOTIDE SEQUENCE [LARGE SCALE GENOMIC DNA]</scope>
    <source>
        <strain evidence="5 6">DSM 23923</strain>
    </source>
</reference>
<keyword evidence="3 4" id="KW-0413">Isomerase</keyword>
<accession>A0A347ZTT2</accession>
<gene>
    <name evidence="5" type="ORF">DFR64_0566</name>
</gene>
<dbReference type="OrthoDB" id="140919at2"/>
<dbReference type="EC" id="5.3.1.9" evidence="4"/>
<protein>
    <recommendedName>
        <fullName evidence="4">Glucose-6-phosphate isomerase</fullName>
        <ecNumber evidence="4">5.3.1.9</ecNumber>
    </recommendedName>
</protein>
<dbReference type="GO" id="GO:0097367">
    <property type="term" value="F:carbohydrate derivative binding"/>
    <property type="evidence" value="ECO:0007669"/>
    <property type="project" value="InterPro"/>
</dbReference>
<dbReference type="GO" id="GO:0004347">
    <property type="term" value="F:glucose-6-phosphate isomerase activity"/>
    <property type="evidence" value="ECO:0007669"/>
    <property type="project" value="UniProtKB-EC"/>
</dbReference>
<dbReference type="InterPro" id="IPR046348">
    <property type="entry name" value="SIS_dom_sf"/>
</dbReference>
<keyword evidence="1 4" id="KW-0312">Gluconeogenesis</keyword>
<dbReference type="PRINTS" id="PR00662">
    <property type="entry name" value="G6PISOMERASE"/>
</dbReference>
<organism evidence="5 6">
    <name type="scientific">Pelolinea submarina</name>
    <dbReference type="NCBI Taxonomy" id="913107"/>
    <lineage>
        <taxon>Bacteria</taxon>
        <taxon>Bacillati</taxon>
        <taxon>Chloroflexota</taxon>
        <taxon>Anaerolineae</taxon>
        <taxon>Anaerolineales</taxon>
        <taxon>Anaerolineaceae</taxon>
        <taxon>Pelolinea</taxon>
    </lineage>
</organism>
<comment type="pathway">
    <text evidence="4">Carbohydrate degradation; glycolysis; D-glyceraldehyde 3-phosphate and glycerone phosphate from D-glucose: step 2/4.</text>
</comment>
<evidence type="ECO:0000256" key="1">
    <source>
        <dbReference type="ARBA" id="ARBA00022432"/>
    </source>
</evidence>
<dbReference type="EMBL" id="QUMS01000001">
    <property type="protein sequence ID" value="REG10706.1"/>
    <property type="molecule type" value="Genomic_DNA"/>
</dbReference>
<dbReference type="GO" id="GO:0005829">
    <property type="term" value="C:cytosol"/>
    <property type="evidence" value="ECO:0007669"/>
    <property type="project" value="TreeGrafter"/>
</dbReference>
<evidence type="ECO:0000256" key="2">
    <source>
        <dbReference type="ARBA" id="ARBA00023152"/>
    </source>
</evidence>
<keyword evidence="6" id="KW-1185">Reference proteome</keyword>
<dbReference type="Proteomes" id="UP000256388">
    <property type="component" value="Unassembled WGS sequence"/>
</dbReference>
<evidence type="ECO:0000313" key="6">
    <source>
        <dbReference type="Proteomes" id="UP000256388"/>
    </source>
</evidence>
<dbReference type="UniPathway" id="UPA00109">
    <property type="reaction ID" value="UER00181"/>
</dbReference>
<dbReference type="PANTHER" id="PTHR11469">
    <property type="entry name" value="GLUCOSE-6-PHOSPHATE ISOMERASE"/>
    <property type="match status" value="1"/>
</dbReference>
<comment type="similarity">
    <text evidence="4">Belongs to the GPI family.</text>
</comment>
<dbReference type="GO" id="GO:0048029">
    <property type="term" value="F:monosaccharide binding"/>
    <property type="evidence" value="ECO:0007669"/>
    <property type="project" value="TreeGrafter"/>
</dbReference>
<dbReference type="PANTHER" id="PTHR11469:SF1">
    <property type="entry name" value="GLUCOSE-6-PHOSPHATE ISOMERASE"/>
    <property type="match status" value="1"/>
</dbReference>
<name>A0A347ZTT2_9CHLR</name>
<dbReference type="PROSITE" id="PS51463">
    <property type="entry name" value="P_GLUCOSE_ISOMERASE_3"/>
    <property type="match status" value="1"/>
</dbReference>
<dbReference type="Pfam" id="PF00342">
    <property type="entry name" value="PGI"/>
    <property type="match status" value="1"/>
</dbReference>